<dbReference type="EMBL" id="UXEP01000006">
    <property type="protein sequence ID" value="VDC42120.1"/>
    <property type="molecule type" value="Genomic_DNA"/>
</dbReference>
<name>A0A3P5XXJ6_STRCB</name>
<evidence type="ECO:0000313" key="2">
    <source>
        <dbReference type="EMBL" id="VDC42120.1"/>
    </source>
</evidence>
<feature type="transmembrane region" description="Helical" evidence="1">
    <location>
        <begin position="228"/>
        <end position="251"/>
    </location>
</feature>
<feature type="transmembrane region" description="Helical" evidence="1">
    <location>
        <begin position="276"/>
        <end position="299"/>
    </location>
</feature>
<sequence length="519" mass="59094">MTQLNEEFIRKETIELVNDGPTVHTTTYETKVPTLHKCYLLFFSIMISGLTIVVPFLTDAGNSLQSQNLYIGMMLTKGQIPYSDVFTTGGLLYFAFIALSYYLGTTFWLVFVQAFCFYLSGIYLYKLLNYFTRFQKVALAFSIGYYLLSASLGFGGLYAIQLAMPFVLVSAWFLTKYFADLVKDEAFILFGFMGALAMLIEPRTLIFWGLACIAVFSYNISQKHLARGFYQLLAAIFGMLLVFYTAGYFILNLQILNPYLTQAVAYQFTFFKVGDLSLPIGVGIQVLLALGLGLLTGVFNFINHLKTASDLIIKWLFVVLILGYLIVAALSQDYHSYHLLAVLPFGLLLTSIPIAYQYEMGLRQHSHRRHRGKNGTRRVISLYLKKHFYLPVLIVLAAVVCSTYRFINNIPVNHERNRIASYLRQTLAGDEPIYVWDESSKIYLDTKAKSVSQFSSPNVNTKKISHQRTLEDELLENKAVYIVVNENQKVPKTIRKVLATNYKVDRKIDAKGFVLYQKK</sequence>
<feature type="transmembrane region" description="Helical" evidence="1">
    <location>
        <begin position="388"/>
        <end position="407"/>
    </location>
</feature>
<proteinExistence type="predicted"/>
<dbReference type="AlphaFoldDB" id="A0A3P5XXJ6"/>
<feature type="transmembrane region" description="Helical" evidence="1">
    <location>
        <begin position="107"/>
        <end position="125"/>
    </location>
</feature>
<keyword evidence="1" id="KW-0472">Membrane</keyword>
<evidence type="ECO:0008006" key="4">
    <source>
        <dbReference type="Google" id="ProtNLM"/>
    </source>
</evidence>
<dbReference type="Proteomes" id="UP000280759">
    <property type="component" value="Unassembled WGS sequence"/>
</dbReference>
<protein>
    <recommendedName>
        <fullName evidence="4">DUF2079 domain-containing protein</fullName>
    </recommendedName>
</protein>
<organism evidence="2 3">
    <name type="scientific">Streptococcus canis</name>
    <dbReference type="NCBI Taxonomy" id="1329"/>
    <lineage>
        <taxon>Bacteria</taxon>
        <taxon>Bacillati</taxon>
        <taxon>Bacillota</taxon>
        <taxon>Bacilli</taxon>
        <taxon>Lactobacillales</taxon>
        <taxon>Streptococcaceae</taxon>
        <taxon>Streptococcus</taxon>
    </lineage>
</organism>
<dbReference type="InterPro" id="IPR016978">
    <property type="entry name" value="Competence-induced_Ccs4"/>
</dbReference>
<keyword evidence="1" id="KW-0812">Transmembrane</keyword>
<dbReference type="PIRSF" id="PIRSF031639">
    <property type="entry name" value="Ccs4"/>
    <property type="match status" value="1"/>
</dbReference>
<feature type="transmembrane region" description="Helical" evidence="1">
    <location>
        <begin position="311"/>
        <end position="331"/>
    </location>
</feature>
<keyword evidence="3" id="KW-1185">Reference proteome</keyword>
<feature type="transmembrane region" description="Helical" evidence="1">
    <location>
        <begin position="145"/>
        <end position="174"/>
    </location>
</feature>
<evidence type="ECO:0000256" key="1">
    <source>
        <dbReference type="SAM" id="Phobius"/>
    </source>
</evidence>
<dbReference type="RefSeq" id="WP_125073918.1">
    <property type="nucleotide sequence ID" value="NZ_CP053792.1"/>
</dbReference>
<evidence type="ECO:0000313" key="3">
    <source>
        <dbReference type="Proteomes" id="UP000280759"/>
    </source>
</evidence>
<feature type="transmembrane region" description="Helical" evidence="1">
    <location>
        <begin position="79"/>
        <end position="101"/>
    </location>
</feature>
<accession>A0A3P5XXJ6</accession>
<feature type="transmembrane region" description="Helical" evidence="1">
    <location>
        <begin position="39"/>
        <end position="58"/>
    </location>
</feature>
<gene>
    <name evidence="2" type="ORF">FMV2238Y02_05550</name>
</gene>
<feature type="transmembrane region" description="Helical" evidence="1">
    <location>
        <begin position="186"/>
        <end position="216"/>
    </location>
</feature>
<feature type="transmembrane region" description="Helical" evidence="1">
    <location>
        <begin position="337"/>
        <end position="358"/>
    </location>
</feature>
<keyword evidence="1" id="KW-1133">Transmembrane helix</keyword>
<reference evidence="2 3" key="1">
    <citation type="submission" date="2018-10" db="EMBL/GenBank/DDBJ databases">
        <authorList>
            <consortium name="Molecular Microbiology and Infection Unit (UMMI)"/>
            <person name="Machado M."/>
        </authorList>
    </citation>
    <scope>NUCLEOTIDE SEQUENCE [LARGE SCALE GENOMIC DNA]</scope>
    <source>
        <strain evidence="2">FMV2238.02</strain>
    </source>
</reference>